<keyword evidence="5 6" id="KW-0472">Membrane</keyword>
<name>A0ABV9Q1A5_9BACL</name>
<comment type="subcellular location">
    <subcellularLocation>
        <location evidence="1">Cell membrane</location>
        <topology evidence="1">Multi-pass membrane protein</topology>
    </subcellularLocation>
</comment>
<organism evidence="8 9">
    <name type="scientific">Effusibacillus consociatus</name>
    <dbReference type="NCBI Taxonomy" id="1117041"/>
    <lineage>
        <taxon>Bacteria</taxon>
        <taxon>Bacillati</taxon>
        <taxon>Bacillota</taxon>
        <taxon>Bacilli</taxon>
        <taxon>Bacillales</taxon>
        <taxon>Alicyclobacillaceae</taxon>
        <taxon>Effusibacillus</taxon>
    </lineage>
</organism>
<dbReference type="RefSeq" id="WP_380025046.1">
    <property type="nucleotide sequence ID" value="NZ_JBHSHC010000050.1"/>
</dbReference>
<dbReference type="InterPro" id="IPR016174">
    <property type="entry name" value="Di-haem_cyt_TM"/>
</dbReference>
<evidence type="ECO:0000256" key="1">
    <source>
        <dbReference type="ARBA" id="ARBA00004651"/>
    </source>
</evidence>
<dbReference type="Pfam" id="PF01292">
    <property type="entry name" value="Ni_hydr_CYTB"/>
    <property type="match status" value="1"/>
</dbReference>
<sequence>MTEKVLKVRFDFISHWIWTILYLLLALSGFAMMGAKFGWMFGYNFTLADFVHRLVGVLFIVLAVLVVIYEIARIVRGSASKGKWFPIGKQGFAGFTLLTTILLILSGFLLWFHANIPYVFGTFAFAVHEFVALLSIASIVWHIYKKRYILQDISQKENKGD</sequence>
<reference evidence="9" key="1">
    <citation type="journal article" date="2019" name="Int. J. Syst. Evol. Microbiol.">
        <title>The Global Catalogue of Microorganisms (GCM) 10K type strain sequencing project: providing services to taxonomists for standard genome sequencing and annotation.</title>
        <authorList>
            <consortium name="The Broad Institute Genomics Platform"/>
            <consortium name="The Broad Institute Genome Sequencing Center for Infectious Disease"/>
            <person name="Wu L."/>
            <person name="Ma J."/>
        </authorList>
    </citation>
    <scope>NUCLEOTIDE SEQUENCE [LARGE SCALE GENOMIC DNA]</scope>
    <source>
        <strain evidence="9">WYCCWR 12678</strain>
    </source>
</reference>
<comment type="caution">
    <text evidence="8">The sequence shown here is derived from an EMBL/GenBank/DDBJ whole genome shotgun (WGS) entry which is preliminary data.</text>
</comment>
<gene>
    <name evidence="8" type="ORF">ACFO8Q_07140</name>
</gene>
<keyword evidence="3 6" id="KW-0812">Transmembrane</keyword>
<dbReference type="InterPro" id="IPR011577">
    <property type="entry name" value="Cyt_b561_bac/Ni-Hgenase"/>
</dbReference>
<evidence type="ECO:0000256" key="5">
    <source>
        <dbReference type="ARBA" id="ARBA00023136"/>
    </source>
</evidence>
<feature type="transmembrane region" description="Helical" evidence="6">
    <location>
        <begin position="118"/>
        <end position="144"/>
    </location>
</feature>
<keyword evidence="2" id="KW-1003">Cell membrane</keyword>
<feature type="transmembrane region" description="Helical" evidence="6">
    <location>
        <begin position="92"/>
        <end position="112"/>
    </location>
</feature>
<keyword evidence="9" id="KW-1185">Reference proteome</keyword>
<accession>A0ABV9Q1A5</accession>
<keyword evidence="4 6" id="KW-1133">Transmembrane helix</keyword>
<dbReference type="Gene3D" id="1.20.950.20">
    <property type="entry name" value="Transmembrane di-heme cytochromes, Chain C"/>
    <property type="match status" value="1"/>
</dbReference>
<dbReference type="Proteomes" id="UP001596002">
    <property type="component" value="Unassembled WGS sequence"/>
</dbReference>
<evidence type="ECO:0000256" key="6">
    <source>
        <dbReference type="SAM" id="Phobius"/>
    </source>
</evidence>
<dbReference type="SUPFAM" id="SSF81342">
    <property type="entry name" value="Transmembrane di-heme cytochromes"/>
    <property type="match status" value="1"/>
</dbReference>
<evidence type="ECO:0000259" key="7">
    <source>
        <dbReference type="Pfam" id="PF01292"/>
    </source>
</evidence>
<proteinExistence type="predicted"/>
<feature type="transmembrane region" description="Helical" evidence="6">
    <location>
        <begin position="12"/>
        <end position="34"/>
    </location>
</feature>
<evidence type="ECO:0000256" key="3">
    <source>
        <dbReference type="ARBA" id="ARBA00022692"/>
    </source>
</evidence>
<evidence type="ECO:0000313" key="8">
    <source>
        <dbReference type="EMBL" id="MFC4767137.1"/>
    </source>
</evidence>
<dbReference type="EMBL" id="JBHSHC010000050">
    <property type="protein sequence ID" value="MFC4767137.1"/>
    <property type="molecule type" value="Genomic_DNA"/>
</dbReference>
<feature type="transmembrane region" description="Helical" evidence="6">
    <location>
        <begin position="54"/>
        <end position="72"/>
    </location>
</feature>
<protein>
    <submittedName>
        <fullName evidence="8">Cytochrome b/b6 domain-containing protein</fullName>
    </submittedName>
</protein>
<evidence type="ECO:0000256" key="4">
    <source>
        <dbReference type="ARBA" id="ARBA00022989"/>
    </source>
</evidence>
<feature type="domain" description="Cytochrome b561 bacterial/Ni-hydrogenase" evidence="7">
    <location>
        <begin position="14"/>
        <end position="144"/>
    </location>
</feature>
<evidence type="ECO:0000313" key="9">
    <source>
        <dbReference type="Proteomes" id="UP001596002"/>
    </source>
</evidence>
<evidence type="ECO:0000256" key="2">
    <source>
        <dbReference type="ARBA" id="ARBA00022475"/>
    </source>
</evidence>